<evidence type="ECO:0000313" key="19">
    <source>
        <dbReference type="EMBL" id="VIO51830.1"/>
    </source>
</evidence>
<evidence type="ECO:0000256" key="7">
    <source>
        <dbReference type="ARBA" id="ARBA00022737"/>
    </source>
</evidence>
<feature type="region of interest" description="Disordered" evidence="15">
    <location>
        <begin position="194"/>
        <end position="250"/>
    </location>
</feature>
<dbReference type="Pfam" id="PF24984">
    <property type="entry name" value="HEAT_EF3_GNC1"/>
    <property type="match status" value="1"/>
</dbReference>
<keyword evidence="5" id="KW-0963">Cytoplasm</keyword>
<feature type="region of interest" description="Disordered" evidence="15">
    <location>
        <begin position="267"/>
        <end position="338"/>
    </location>
</feature>
<dbReference type="PROSITE" id="PS50216">
    <property type="entry name" value="DHHC"/>
    <property type="match status" value="1"/>
</dbReference>
<dbReference type="GO" id="GO:0005524">
    <property type="term" value="F:ATP binding"/>
    <property type="evidence" value="ECO:0007669"/>
    <property type="project" value="UniProtKB-KW"/>
</dbReference>
<dbReference type="InterPro" id="IPR015688">
    <property type="entry name" value="eEF3_ABC2_chromodomain-like"/>
</dbReference>
<dbReference type="PROSITE" id="PS00211">
    <property type="entry name" value="ABC_TRANSPORTER_1"/>
    <property type="match status" value="2"/>
</dbReference>
<dbReference type="InterPro" id="IPR011989">
    <property type="entry name" value="ARM-like"/>
</dbReference>
<evidence type="ECO:0000256" key="10">
    <source>
        <dbReference type="ARBA" id="ARBA00022989"/>
    </source>
</evidence>
<keyword evidence="12" id="KW-0564">Palmitate</keyword>
<feature type="region of interest" description="Disordered" evidence="15">
    <location>
        <begin position="1"/>
        <end position="181"/>
    </location>
</feature>
<dbReference type="InterPro" id="IPR016024">
    <property type="entry name" value="ARM-type_fold"/>
</dbReference>
<keyword evidence="13" id="KW-0449">Lipoprotein</keyword>
<dbReference type="InterPro" id="IPR050611">
    <property type="entry name" value="ABCF"/>
</dbReference>
<feature type="compositionally biased region" description="Low complexity" evidence="15">
    <location>
        <begin position="1723"/>
        <end position="1742"/>
    </location>
</feature>
<dbReference type="InterPro" id="IPR047038">
    <property type="entry name" value="eEF3_chromodomain-like_sf"/>
</dbReference>
<evidence type="ECO:0000256" key="16">
    <source>
        <dbReference type="SAM" id="Phobius"/>
    </source>
</evidence>
<dbReference type="SUPFAM" id="SSF54160">
    <property type="entry name" value="Chromo domain-like"/>
    <property type="match status" value="1"/>
</dbReference>
<organism evidence="19">
    <name type="scientific">Gibberella zeae</name>
    <name type="common">Wheat head blight fungus</name>
    <name type="synonym">Fusarium graminearum</name>
    <dbReference type="NCBI Taxonomy" id="5518"/>
    <lineage>
        <taxon>Eukaryota</taxon>
        <taxon>Fungi</taxon>
        <taxon>Dikarya</taxon>
        <taxon>Ascomycota</taxon>
        <taxon>Pezizomycotina</taxon>
        <taxon>Sordariomycetes</taxon>
        <taxon>Hypocreomycetidae</taxon>
        <taxon>Hypocreales</taxon>
        <taxon>Nectriaceae</taxon>
        <taxon>Fusarium</taxon>
    </lineage>
</organism>
<evidence type="ECO:0000256" key="15">
    <source>
        <dbReference type="SAM" id="MobiDB-lite"/>
    </source>
</evidence>
<feature type="compositionally biased region" description="Low complexity" evidence="15">
    <location>
        <begin position="103"/>
        <end position="114"/>
    </location>
</feature>
<feature type="transmembrane region" description="Helical" evidence="16">
    <location>
        <begin position="367"/>
        <end position="385"/>
    </location>
</feature>
<dbReference type="Pfam" id="PF24987">
    <property type="entry name" value="HEAT_EF3_N"/>
    <property type="match status" value="1"/>
</dbReference>
<evidence type="ECO:0000256" key="2">
    <source>
        <dbReference type="ARBA" id="ARBA00004496"/>
    </source>
</evidence>
<evidence type="ECO:0000259" key="17">
    <source>
        <dbReference type="PROSITE" id="PS50893"/>
    </source>
</evidence>
<dbReference type="FunFam" id="1.25.10.10:FF:000076">
    <property type="entry name" value="Elongation factor 3"/>
    <property type="match status" value="1"/>
</dbReference>
<keyword evidence="6 16" id="KW-0812">Transmembrane</keyword>
<evidence type="ECO:0000256" key="1">
    <source>
        <dbReference type="ARBA" id="ARBA00004141"/>
    </source>
</evidence>
<dbReference type="GO" id="GO:0005737">
    <property type="term" value="C:cytoplasm"/>
    <property type="evidence" value="ECO:0007669"/>
    <property type="project" value="UniProtKB-SubCell"/>
</dbReference>
<dbReference type="Pfam" id="PF01529">
    <property type="entry name" value="DHHC"/>
    <property type="match status" value="1"/>
</dbReference>
<dbReference type="CDD" id="cd18626">
    <property type="entry name" value="CD_eEF3"/>
    <property type="match status" value="1"/>
</dbReference>
<dbReference type="CDD" id="cd03221">
    <property type="entry name" value="ABCF_EF-3"/>
    <property type="match status" value="2"/>
</dbReference>
<dbReference type="Gene3D" id="3.40.50.300">
    <property type="entry name" value="P-loop containing nucleotide triphosphate hydrolases"/>
    <property type="match status" value="2"/>
</dbReference>
<dbReference type="FunFam" id="2.40.50.990:FF:000002">
    <property type="entry name" value="mRNA export factor elf1"/>
    <property type="match status" value="1"/>
</dbReference>
<dbReference type="InterPro" id="IPR016197">
    <property type="entry name" value="Chromo-like_dom_sf"/>
</dbReference>
<dbReference type="Pfam" id="PF00005">
    <property type="entry name" value="ABC_tran"/>
    <property type="match status" value="2"/>
</dbReference>
<dbReference type="SUPFAM" id="SSF52540">
    <property type="entry name" value="P-loop containing nucleoside triphosphate hydrolases"/>
    <property type="match status" value="2"/>
</dbReference>
<feature type="domain" description="ABC transporter" evidence="17">
    <location>
        <begin position="1164"/>
        <end position="1381"/>
    </location>
</feature>
<dbReference type="Gene3D" id="2.40.50.990">
    <property type="match status" value="1"/>
</dbReference>
<evidence type="ECO:0000256" key="14">
    <source>
        <dbReference type="ARBA" id="ARBA00048048"/>
    </source>
</evidence>
<dbReference type="GO" id="GO:0006412">
    <property type="term" value="P:translation"/>
    <property type="evidence" value="ECO:0007669"/>
    <property type="project" value="UniProtKB-ARBA"/>
</dbReference>
<dbReference type="SMART" id="SM00382">
    <property type="entry name" value="AAA"/>
    <property type="match status" value="2"/>
</dbReference>
<dbReference type="PROSITE" id="PS50893">
    <property type="entry name" value="ABC_TRANSPORTER_2"/>
    <property type="match status" value="2"/>
</dbReference>
<proteinExistence type="inferred from homology"/>
<dbReference type="InterPro" id="IPR027417">
    <property type="entry name" value="P-loop_NTPase"/>
</dbReference>
<keyword evidence="11 16" id="KW-0472">Membrane</keyword>
<feature type="transmembrane region" description="Helical" evidence="16">
    <location>
        <begin position="557"/>
        <end position="582"/>
    </location>
</feature>
<dbReference type="InterPro" id="IPR003593">
    <property type="entry name" value="AAA+_ATPase"/>
</dbReference>
<dbReference type="SUPFAM" id="SSF48371">
    <property type="entry name" value="ARM repeat"/>
    <property type="match status" value="1"/>
</dbReference>
<evidence type="ECO:0000256" key="12">
    <source>
        <dbReference type="ARBA" id="ARBA00023139"/>
    </source>
</evidence>
<dbReference type="InterPro" id="IPR017871">
    <property type="entry name" value="ABC_transporter-like_CS"/>
</dbReference>
<feature type="transmembrane region" description="Helical" evidence="16">
    <location>
        <begin position="397"/>
        <end position="418"/>
    </location>
</feature>
<dbReference type="SMART" id="SM00298">
    <property type="entry name" value="CHROMO"/>
    <property type="match status" value="1"/>
</dbReference>
<evidence type="ECO:0000256" key="4">
    <source>
        <dbReference type="ARBA" id="ARBA00011353"/>
    </source>
</evidence>
<dbReference type="GO" id="GO:0019706">
    <property type="term" value="F:protein-cysteine S-palmitoyltransferase activity"/>
    <property type="evidence" value="ECO:0007669"/>
    <property type="project" value="UniProtKB-EC"/>
</dbReference>
<dbReference type="FunFam" id="3.40.50.300:FF:000193">
    <property type="entry name" value="Probable Elongation factor 3"/>
    <property type="match status" value="1"/>
</dbReference>
<comment type="subunit">
    <text evidence="4">Component of the NuA4 histone acetyltransferase complex.</text>
</comment>
<dbReference type="Proteomes" id="UP000746612">
    <property type="component" value="Unassembled WGS sequence"/>
</dbReference>
<keyword evidence="7" id="KW-0677">Repeat</keyword>
<dbReference type="InterPro" id="IPR001594">
    <property type="entry name" value="Palmitoyltrfase_DHHC"/>
</dbReference>
<comment type="similarity">
    <text evidence="3">Belongs to the ABC transporter superfamily. ABCF family. EF3 subfamily.</text>
</comment>
<evidence type="ECO:0000256" key="8">
    <source>
        <dbReference type="ARBA" id="ARBA00022741"/>
    </source>
</evidence>
<feature type="region of interest" description="Disordered" evidence="15">
    <location>
        <begin position="1718"/>
        <end position="1796"/>
    </location>
</feature>
<evidence type="ECO:0000313" key="18">
    <source>
        <dbReference type="EMBL" id="CAG1976092.1"/>
    </source>
</evidence>
<reference evidence="18" key="2">
    <citation type="submission" date="2021-03" db="EMBL/GenBank/DDBJ databases">
        <authorList>
            <person name="Alouane T."/>
            <person name="Langin T."/>
            <person name="Bonhomme L."/>
        </authorList>
    </citation>
    <scope>NUCLEOTIDE SEQUENCE</scope>
    <source>
        <strain evidence="18">MDC_Fg202</strain>
    </source>
</reference>
<name>A0A4E9E9S3_GIBZA</name>
<keyword evidence="8" id="KW-0547">Nucleotide-binding</keyword>
<dbReference type="EMBL" id="CAJPIJ010000104">
    <property type="protein sequence ID" value="CAG1976092.1"/>
    <property type="molecule type" value="Genomic_DNA"/>
</dbReference>
<gene>
    <name evidence="19" type="ORF">FUG_LOCUS602</name>
    <name evidence="18" type="ORF">MDCFG202_LOCUS142725</name>
</gene>
<feature type="transmembrane region" description="Helical" evidence="16">
    <location>
        <begin position="512"/>
        <end position="537"/>
    </location>
</feature>
<dbReference type="InterPro" id="IPR023780">
    <property type="entry name" value="Chromo_domain"/>
</dbReference>
<dbReference type="GO" id="GO:0006338">
    <property type="term" value="P:chromatin remodeling"/>
    <property type="evidence" value="ECO:0007669"/>
    <property type="project" value="UniProtKB-ARBA"/>
</dbReference>
<dbReference type="Pfam" id="PF00385">
    <property type="entry name" value="Chromo"/>
    <property type="match status" value="1"/>
</dbReference>
<dbReference type="EMBL" id="CAAKMV010000011">
    <property type="protein sequence ID" value="VIO51830.1"/>
    <property type="molecule type" value="Genomic_DNA"/>
</dbReference>
<dbReference type="GO" id="GO:0016887">
    <property type="term" value="F:ATP hydrolysis activity"/>
    <property type="evidence" value="ECO:0007669"/>
    <property type="project" value="InterPro"/>
</dbReference>
<feature type="compositionally biased region" description="Low complexity" evidence="15">
    <location>
        <begin position="143"/>
        <end position="167"/>
    </location>
</feature>
<reference evidence="19" key="1">
    <citation type="submission" date="2019-04" db="EMBL/GenBank/DDBJ databases">
        <authorList>
            <person name="Melise S."/>
            <person name="Noan J."/>
            <person name="Okalmin O."/>
        </authorList>
    </citation>
    <scope>NUCLEOTIDE SEQUENCE</scope>
    <source>
        <strain evidence="19">FN9</strain>
    </source>
</reference>
<feature type="compositionally biased region" description="Polar residues" evidence="15">
    <location>
        <begin position="291"/>
        <end position="301"/>
    </location>
</feature>
<protein>
    <recommendedName>
        <fullName evidence="17">ABC transporter domain-containing protein</fullName>
    </recommendedName>
</protein>
<dbReference type="PANTHER" id="PTHR19211">
    <property type="entry name" value="ATP-BINDING TRANSPORT PROTEIN-RELATED"/>
    <property type="match status" value="1"/>
</dbReference>
<dbReference type="Gene3D" id="1.25.10.10">
    <property type="entry name" value="Leucine-rich Repeat Variant"/>
    <property type="match status" value="1"/>
</dbReference>
<comment type="catalytic activity">
    <reaction evidence="14">
        <text>L-cysteinyl-[protein] + hexadecanoyl-CoA = S-hexadecanoyl-L-cysteinyl-[protein] + CoA</text>
        <dbReference type="Rhea" id="RHEA:36683"/>
        <dbReference type="Rhea" id="RHEA-COMP:10131"/>
        <dbReference type="Rhea" id="RHEA-COMP:11032"/>
        <dbReference type="ChEBI" id="CHEBI:29950"/>
        <dbReference type="ChEBI" id="CHEBI:57287"/>
        <dbReference type="ChEBI" id="CHEBI:57379"/>
        <dbReference type="ChEBI" id="CHEBI:74151"/>
        <dbReference type="EC" id="2.3.1.225"/>
    </reaction>
</comment>
<evidence type="ECO:0000256" key="3">
    <source>
        <dbReference type="ARBA" id="ARBA00011054"/>
    </source>
</evidence>
<comment type="subcellular location">
    <subcellularLocation>
        <location evidence="2">Cytoplasm</location>
    </subcellularLocation>
    <subcellularLocation>
        <location evidence="1">Membrane</location>
        <topology evidence="1">Multi-pass membrane protein</topology>
    </subcellularLocation>
</comment>
<evidence type="ECO:0000256" key="9">
    <source>
        <dbReference type="ARBA" id="ARBA00022840"/>
    </source>
</evidence>
<keyword evidence="10 16" id="KW-1133">Transmembrane helix</keyword>
<dbReference type="PANTHER" id="PTHR19211:SF14">
    <property type="entry name" value="ATP-BINDING CASSETTE SUB-FAMILY F MEMBER 1"/>
    <property type="match status" value="1"/>
</dbReference>
<sequence length="1796" mass="198320">MASKPDDDGFLAPDVSRSDAQRPLSIVSSRMTDIASEDGDGPEVQNNRLSIPQSTDMGSRPDTARTGASSSRGPWQSQSLRNKTYLAGVQAKRGSVESSTAGSTSQPPSLSSRSHVPSLQSHAFFRPMSSQKLQAQRGGSHRPSTMSQMSAAASPSSPTSPTSPTSPRSDEHGESSSSQMRQSIISNPIAQLQRQMSNEENMRPPPSRGTEMTEQETLDRITANTSPSHGHYPAGSLTDSVRPLQGMSSDTGHFQHSIIVDKSYKDLSNLPSPIKTPRSFRSSFLMPGRSNDGQLSQNRSTEGAEKLSSAASSPQFRPVDSHNEQQHPRVPYKPSQKSDLGRVHQYFDGNTVFCLGGRWQNTRGRPINIATGIFVVVPCALFFGFEAPWLWNNVSPAIPIVFAYLAYICFSSFIHASVTDPGILPRNLHQFPPVDDDDDPLQLSPPTTDWALIKSAESTTAAMEVPVKHCRTCNIWRPPRAHHCRLCDNCIETHDHHCVWLNNCVGKRNYRYFFTFVTSATVLAAYLIATSLTQILLYRNRQGISFGQAVDHFRVPFALVFLGFITFLYPAALMGYHIFLMARGETTREYMNSHKFAKKERFRAFSQASVFKNFIVVLCRPRQPTYYQFKAHYHEGDQRLGIRRDKRPRSSSQGLEMHDVNPGSSGFQVRPTFETKVIPVLPDIAIQQRNLDTMPHPVTPPSGDAPPPPSQETINDLLNTIFTAKTSASSIDACYGLCEILLSSVGVAGLNDYGVITEIKKAAADKKSGLRRESGQNLLGAVLERFLPRQPISEVVLLLQDSNLVGVALDALSDKGAVVRDAAQYGLDATFGILSPEALITGLLPALVEYLSKKTGKWQGTVGAYKLLQKMADKAKVSLGGTKEEAIEKDLLRESLGAKLAGLIPIVEGGMHDLKSEVEKQAVATMNSLTTLLSNDDVAPRIPLLVDTMQHPSSQTLQKAIHALSQTTFVAIVTSPVLALLTPFLERSLNSPTTAQEVLRQTVVIVENLTKLVHDPIEARTFLPKLIPGVKSVCDRASLPEVREIAERALATMEKAMGDDKDVVARTSGEDVAKVLDEQIKANGGLASQQELFKQARPYISDMVAIDVNYRYVNRISGRIAPYIKTFLKDAEAPQKVADAVQKYYVEEDERKYGVPEKEDDGEVEIVNADFSLAYGGMLLLSHTNLRLLKGHRYGLCGRNGAGKSTLMRSIANGKLEGFPPQDVLRTCYVEHNQGEDADISILEFVAKDPEIATQGLERISEVLAEFGFTAGPEGRQSERVGSLSGGWKMKLALARAMLQRADVLLLDEPTNHLDVANIAWLENYLKSHPDITSLIVSHDSGFLDNVTTDIYHYEPNKKLACYKGNLANFVQIKPEAKSYYTLSASTVQFKFPPPGILTGVKSQTRAIIRMSNVSYAYPNAPKPSLSDVSCQLTLSSRVAIIGPNGAGKSTLIKLLTGETIPSTGKVEKHPNLRIGYIKQHALEHVEMHLEKTPNQYLQWRYQHGDDREVHMKQTRALSEADRAQMDKWVDLKDGKSARQVESLVGRQKYKKTFQYEVKWRGLLPKNNTMISRETLSELGFDKLVQEFDDHEASREGLGYRELQPKVISKHFEDLGLDPEIANHNEIGSLSGGQKVKVVIAGAMWNNPHLLVLDEPTNFLDRDSLGGLAVAIRDFKGGVILISHNEEFVGALCSEQWHVNDGRVALKGNAAISLDRFEDSRPSSGVNSTAASSVVSSAVNSGIEDNSDMKFRARKKKKMTKKEVKEREVRRRLRHIEWLNSPKGTPHPPDTDDEDN</sequence>
<accession>A0A4E9E9S3</accession>
<dbReference type="InterPro" id="IPR003439">
    <property type="entry name" value="ABC_transporter-like_ATP-bd"/>
</dbReference>
<evidence type="ECO:0000256" key="5">
    <source>
        <dbReference type="ARBA" id="ARBA00022490"/>
    </source>
</evidence>
<dbReference type="GO" id="GO:0016020">
    <property type="term" value="C:membrane"/>
    <property type="evidence" value="ECO:0007669"/>
    <property type="project" value="UniProtKB-SubCell"/>
</dbReference>
<evidence type="ECO:0000256" key="13">
    <source>
        <dbReference type="ARBA" id="ARBA00023288"/>
    </source>
</evidence>
<feature type="compositionally biased region" description="Polar residues" evidence="15">
    <location>
        <begin position="66"/>
        <end position="82"/>
    </location>
</feature>
<evidence type="ECO:0000256" key="11">
    <source>
        <dbReference type="ARBA" id="ARBA00023136"/>
    </source>
</evidence>
<feature type="compositionally biased region" description="Polar residues" evidence="15">
    <location>
        <begin position="44"/>
        <end position="57"/>
    </location>
</feature>
<feature type="domain" description="ABC transporter" evidence="17">
    <location>
        <begin position="1409"/>
        <end position="1726"/>
    </location>
</feature>
<keyword evidence="9" id="KW-0067">ATP-binding</keyword>
<evidence type="ECO:0000256" key="6">
    <source>
        <dbReference type="ARBA" id="ARBA00022692"/>
    </source>
</evidence>
<dbReference type="InterPro" id="IPR000953">
    <property type="entry name" value="Chromo/chromo_shadow_dom"/>
</dbReference>